<feature type="domain" description="Ppx/GppA phosphatase N-terminal" evidence="2">
    <location>
        <begin position="36"/>
        <end position="306"/>
    </location>
</feature>
<dbReference type="InterPro" id="IPR043129">
    <property type="entry name" value="ATPase_NBD"/>
</dbReference>
<dbReference type="InterPro" id="IPR050273">
    <property type="entry name" value="GppA/Ppx_hydrolase"/>
</dbReference>
<dbReference type="SUPFAM" id="SSF53067">
    <property type="entry name" value="Actin-like ATPase domain"/>
    <property type="match status" value="2"/>
</dbReference>
<gene>
    <name evidence="4" type="ORF">SAMN02745247_01385</name>
</gene>
<evidence type="ECO:0000313" key="5">
    <source>
        <dbReference type="Proteomes" id="UP000184097"/>
    </source>
</evidence>
<reference evidence="4 5" key="1">
    <citation type="submission" date="2016-12" db="EMBL/GenBank/DDBJ databases">
        <authorList>
            <person name="Song W.-J."/>
            <person name="Kurnit D.M."/>
        </authorList>
    </citation>
    <scope>NUCLEOTIDE SEQUENCE [LARGE SCALE GENOMIC DNA]</scope>
    <source>
        <strain evidence="4 5">DSM 14810</strain>
    </source>
</reference>
<dbReference type="InterPro" id="IPR048950">
    <property type="entry name" value="Ppx_GppA_C"/>
</dbReference>
<accession>A0A1M7SAK8</accession>
<sequence length="515" mass="58759">MGGEIFAAIDVGSYEIALKIFELSMKNGVRELDHVRHRMDLGSETYASGRISSHHVDEMIRIFGEFKKIMKGYGVTHYQAYGTSAVRETNDILIVRDLLEQRTGIHFDVLSNSEQRFLDYKSIALKHDHFEKIIKRPTAIVDIGGGSIQISLFEKGRLFATQNLKMGVLRLFSTMRLVQATRSKCSDLVPELVNSQLSVFAKMHVKDKKIENIVIIDDYVSPIMQRMGIGNGKEGFATKEEYNKFIEKYATMSDIEVAKKLNIPEDNVPLLYVSGLLIKCILDMTKAENIWAPGVTLCDGIAYEYAEKKKYIQSSHDFEQDIIACSENISKRFLGSRSRRETLQSIALNIFDNTKELHGLTKRDRLLLNIATILHDCGKYISLVYLGDCSYNIIMSTEIIGLSHIERAIVANVVRFNHEDFEYFNTGSQYFDGFSREDYLRVAKLTAIIRVANGLDRTHKQKFKDVDVSIKGKELIIKVDTSDDITMEKGLFTNRANFFEEVFAIKPVIRQKKIY</sequence>
<dbReference type="Gene3D" id="3.30.420.150">
    <property type="entry name" value="Exopolyphosphatase. Domain 2"/>
    <property type="match status" value="1"/>
</dbReference>
<proteinExistence type="inferred from homology"/>
<evidence type="ECO:0000313" key="4">
    <source>
        <dbReference type="EMBL" id="SHN55540.1"/>
    </source>
</evidence>
<dbReference type="CDD" id="cd24006">
    <property type="entry name" value="ASKHA_NBD_PPX_GppA"/>
    <property type="match status" value="1"/>
</dbReference>
<evidence type="ECO:0000259" key="3">
    <source>
        <dbReference type="Pfam" id="PF21447"/>
    </source>
</evidence>
<dbReference type="AlphaFoldDB" id="A0A1M7SAK8"/>
<organism evidence="4 5">
    <name type="scientific">Butyrivibrio hungatei DSM 14810</name>
    <dbReference type="NCBI Taxonomy" id="1121132"/>
    <lineage>
        <taxon>Bacteria</taxon>
        <taxon>Bacillati</taxon>
        <taxon>Bacillota</taxon>
        <taxon>Clostridia</taxon>
        <taxon>Lachnospirales</taxon>
        <taxon>Lachnospiraceae</taxon>
        <taxon>Butyrivibrio</taxon>
    </lineage>
</organism>
<name>A0A1M7SAK8_9FIRM</name>
<dbReference type="GO" id="GO:0016462">
    <property type="term" value="F:pyrophosphatase activity"/>
    <property type="evidence" value="ECO:0007669"/>
    <property type="project" value="TreeGrafter"/>
</dbReference>
<dbReference type="SUPFAM" id="SSF109604">
    <property type="entry name" value="HD-domain/PDEase-like"/>
    <property type="match status" value="1"/>
</dbReference>
<dbReference type="RefSeq" id="WP_072702150.1">
    <property type="nucleotide sequence ID" value="NZ_FRDH01000005.1"/>
</dbReference>
<comment type="similarity">
    <text evidence="1">Belongs to the GppA/Ppx family.</text>
</comment>
<dbReference type="PANTHER" id="PTHR30005:SF0">
    <property type="entry name" value="RETROGRADE REGULATION PROTEIN 2"/>
    <property type="match status" value="1"/>
</dbReference>
<evidence type="ECO:0000259" key="2">
    <source>
        <dbReference type="Pfam" id="PF02541"/>
    </source>
</evidence>
<feature type="domain" description="Ppx/GppA phosphatase C-terminal" evidence="3">
    <location>
        <begin position="341"/>
        <end position="488"/>
    </location>
</feature>
<dbReference type="Pfam" id="PF21447">
    <property type="entry name" value="Ppx-GppA_III"/>
    <property type="match status" value="1"/>
</dbReference>
<dbReference type="InterPro" id="IPR003695">
    <property type="entry name" value="Ppx_GppA_N"/>
</dbReference>
<dbReference type="EMBL" id="FRDH01000005">
    <property type="protein sequence ID" value="SHN55540.1"/>
    <property type="molecule type" value="Genomic_DNA"/>
</dbReference>
<dbReference type="Gene3D" id="3.30.420.40">
    <property type="match status" value="1"/>
</dbReference>
<dbReference type="Pfam" id="PF02541">
    <property type="entry name" value="Ppx-GppA"/>
    <property type="match status" value="1"/>
</dbReference>
<protein>
    <submittedName>
        <fullName evidence="4">Exopolyphosphatase / guanosine-5'-triphosphate,3'-diphosphate pyrophosphatase</fullName>
    </submittedName>
</protein>
<dbReference type="Proteomes" id="UP000184097">
    <property type="component" value="Unassembled WGS sequence"/>
</dbReference>
<evidence type="ECO:0000256" key="1">
    <source>
        <dbReference type="ARBA" id="ARBA00007125"/>
    </source>
</evidence>
<dbReference type="Gene3D" id="1.10.3210.10">
    <property type="entry name" value="Hypothetical protein af1432"/>
    <property type="match status" value="1"/>
</dbReference>
<dbReference type="PANTHER" id="PTHR30005">
    <property type="entry name" value="EXOPOLYPHOSPHATASE"/>
    <property type="match status" value="1"/>
</dbReference>